<protein>
    <submittedName>
        <fullName evidence="3">Uncharacterized protein</fullName>
    </submittedName>
</protein>
<feature type="transmembrane region" description="Helical" evidence="2">
    <location>
        <begin position="6"/>
        <end position="28"/>
    </location>
</feature>
<comment type="caution">
    <text evidence="3">The sequence shown here is derived from an EMBL/GenBank/DDBJ whole genome shotgun (WGS) entry which is preliminary data.</text>
</comment>
<evidence type="ECO:0000256" key="2">
    <source>
        <dbReference type="SAM" id="Phobius"/>
    </source>
</evidence>
<name>A0A1B8GZ63_9GAMM</name>
<evidence type="ECO:0000313" key="3">
    <source>
        <dbReference type="EMBL" id="OBU02111.1"/>
    </source>
</evidence>
<evidence type="ECO:0000313" key="4">
    <source>
        <dbReference type="Proteomes" id="UP000092247"/>
    </source>
</evidence>
<accession>A0A1B8GZ63</accession>
<proteinExistence type="predicted"/>
<sequence>MPPFTRYLPFLPFIVIAIILSVFVYQFAQTDLQGRYREDNRFMYFLHTDSDIRGVPRISGDFYFDYSRGDNDTIINSITFTGTTQTGEIGAYLNTLGYEQVLRRLDGTTLWEPRKGRGKSDFQLETDAPADTVRLTKTRR</sequence>
<dbReference type="EMBL" id="LZEX01000046">
    <property type="protein sequence ID" value="OBU02111.1"/>
    <property type="molecule type" value="Genomic_DNA"/>
</dbReference>
<dbReference type="AlphaFoldDB" id="A0A1B8GZ63"/>
<feature type="region of interest" description="Disordered" evidence="1">
    <location>
        <begin position="116"/>
        <end position="140"/>
    </location>
</feature>
<dbReference type="RefSeq" id="WP_067427132.1">
    <property type="nucleotide sequence ID" value="NZ_LZEX01000046.1"/>
</dbReference>
<keyword evidence="2" id="KW-0472">Membrane</keyword>
<gene>
    <name evidence="3" type="ORF">AYY17_13985</name>
</gene>
<dbReference type="Proteomes" id="UP000092247">
    <property type="component" value="Unassembled WGS sequence"/>
</dbReference>
<keyword evidence="2" id="KW-1133">Transmembrane helix</keyword>
<keyword evidence="2" id="KW-0812">Transmembrane</keyword>
<reference evidence="3 4" key="1">
    <citation type="submission" date="2016-06" db="EMBL/GenBank/DDBJ databases">
        <authorList>
            <person name="Kjaerup R.B."/>
            <person name="Dalgaard T.S."/>
            <person name="Juul-Madsen H.R."/>
        </authorList>
    </citation>
    <scope>NUCLEOTIDE SEQUENCE [LARGE SCALE GENOMIC DNA]</scope>
    <source>
        <strain evidence="3 4">GCSL-Mp3</strain>
    </source>
</reference>
<organism evidence="3 4">
    <name type="scientific">Morganella psychrotolerans</name>
    <dbReference type="NCBI Taxonomy" id="368603"/>
    <lineage>
        <taxon>Bacteria</taxon>
        <taxon>Pseudomonadati</taxon>
        <taxon>Pseudomonadota</taxon>
        <taxon>Gammaproteobacteria</taxon>
        <taxon>Enterobacterales</taxon>
        <taxon>Morganellaceae</taxon>
        <taxon>Morganella</taxon>
    </lineage>
</organism>
<evidence type="ECO:0000256" key="1">
    <source>
        <dbReference type="SAM" id="MobiDB-lite"/>
    </source>
</evidence>